<sequence length="119" mass="12665">MGPFRDGWTKQDVEAAIARGLPEELLYVPIVIGMDPPDCGWAEAICLSLAGHPDFNVRGNAVLGLGHLARTCRRLDLVAAVPAIAAALRDDNAHVRGQADNAADDLLHYLGVRVPGHVP</sequence>
<dbReference type="PATRIC" id="fig|84531.8.peg.4326"/>
<dbReference type="InterPro" id="IPR011989">
    <property type="entry name" value="ARM-like"/>
</dbReference>
<dbReference type="STRING" id="84531.LA76x_4326"/>
<dbReference type="InterPro" id="IPR049796">
    <property type="entry name" value="CdiI_Ct-like"/>
</dbReference>
<reference evidence="1 2" key="1">
    <citation type="journal article" date="2015" name="BMC Genomics">
        <title>Comparative genomics and metabolic profiling of the genus Lysobacter.</title>
        <authorList>
            <person name="de Bruijn I."/>
            <person name="Cheng X."/>
            <person name="de Jager V."/>
            <person name="Exposito R.G."/>
            <person name="Watrous J."/>
            <person name="Patel N."/>
            <person name="Postma J."/>
            <person name="Dorrestein P.C."/>
            <person name="Kobayashi D."/>
            <person name="Raaijmakers J.M."/>
        </authorList>
    </citation>
    <scope>NUCLEOTIDE SEQUENCE [LARGE SCALE GENOMIC DNA]</scope>
    <source>
        <strain evidence="1 2">76</strain>
    </source>
</reference>
<dbReference type="CDD" id="cd20694">
    <property type="entry name" value="CdiI_Ct-like"/>
    <property type="match status" value="1"/>
</dbReference>
<accession>A0A0S2FFZ1</accession>
<dbReference type="SUPFAM" id="SSF48371">
    <property type="entry name" value="ARM repeat"/>
    <property type="match status" value="1"/>
</dbReference>
<protein>
    <submittedName>
        <fullName evidence="1">HEAT-like repeat family protein</fullName>
    </submittedName>
</protein>
<gene>
    <name evidence="1" type="ORF">LA76x_4326</name>
</gene>
<dbReference type="Gene3D" id="1.25.10.10">
    <property type="entry name" value="Leucine-rich Repeat Variant"/>
    <property type="match status" value="1"/>
</dbReference>
<evidence type="ECO:0000313" key="2">
    <source>
        <dbReference type="Proteomes" id="UP000060787"/>
    </source>
</evidence>
<dbReference type="AlphaFoldDB" id="A0A0S2FFZ1"/>
<dbReference type="KEGG" id="lab:LA76x_4326"/>
<dbReference type="EMBL" id="CP011129">
    <property type="protein sequence ID" value="ALN82437.1"/>
    <property type="molecule type" value="Genomic_DNA"/>
</dbReference>
<keyword evidence="2" id="KW-1185">Reference proteome</keyword>
<proteinExistence type="predicted"/>
<dbReference type="Proteomes" id="UP000060787">
    <property type="component" value="Chromosome"/>
</dbReference>
<name>A0A0S2FFZ1_LYSAN</name>
<evidence type="ECO:0000313" key="1">
    <source>
        <dbReference type="EMBL" id="ALN82437.1"/>
    </source>
</evidence>
<organism evidence="1 2">
    <name type="scientific">Lysobacter antibioticus</name>
    <dbReference type="NCBI Taxonomy" id="84531"/>
    <lineage>
        <taxon>Bacteria</taxon>
        <taxon>Pseudomonadati</taxon>
        <taxon>Pseudomonadota</taxon>
        <taxon>Gammaproteobacteria</taxon>
        <taxon>Lysobacterales</taxon>
        <taxon>Lysobacteraceae</taxon>
        <taxon>Lysobacter</taxon>
    </lineage>
</organism>
<dbReference type="InterPro" id="IPR016024">
    <property type="entry name" value="ARM-type_fold"/>
</dbReference>